<evidence type="ECO:0000256" key="7">
    <source>
        <dbReference type="ARBA" id="ARBA00022840"/>
    </source>
</evidence>
<keyword evidence="7" id="KW-0067">ATP-binding</keyword>
<evidence type="ECO:0000256" key="4">
    <source>
        <dbReference type="ARBA" id="ARBA00022679"/>
    </source>
</evidence>
<dbReference type="Gene3D" id="3.30.420.40">
    <property type="match status" value="2"/>
</dbReference>
<name>A0A2U3D8M2_SULT2</name>
<proteinExistence type="inferred from homology"/>
<dbReference type="GO" id="GO:0006096">
    <property type="term" value="P:glycolytic process"/>
    <property type="evidence" value="ECO:0007669"/>
    <property type="project" value="InterPro"/>
</dbReference>
<accession>A0A2U3D8M2</accession>
<organism evidence="9 10">
    <name type="scientific">Sulfoacidibacillus thermotolerans</name>
    <name type="common">Acidibacillus sulfuroxidans</name>
    <dbReference type="NCBI Taxonomy" id="1765684"/>
    <lineage>
        <taxon>Bacteria</taxon>
        <taxon>Bacillati</taxon>
        <taxon>Bacillota</taxon>
        <taxon>Bacilli</taxon>
        <taxon>Bacillales</taxon>
        <taxon>Alicyclobacillaceae</taxon>
        <taxon>Sulfoacidibacillus</taxon>
    </lineage>
</organism>
<evidence type="ECO:0000256" key="1">
    <source>
        <dbReference type="ARBA" id="ARBA00006479"/>
    </source>
</evidence>
<dbReference type="PROSITE" id="PS01125">
    <property type="entry name" value="ROK"/>
    <property type="match status" value="1"/>
</dbReference>
<dbReference type="InterPro" id="IPR004654">
    <property type="entry name" value="ROK_glcA"/>
</dbReference>
<dbReference type="AlphaFoldDB" id="A0A2U3D8M2"/>
<reference evidence="9 10" key="1">
    <citation type="submission" date="2016-11" db="EMBL/GenBank/DDBJ databases">
        <title>Comparative genomics of Acidibacillus ferroxidans species.</title>
        <authorList>
            <person name="Oliveira G."/>
            <person name="Nunes G."/>
            <person name="Oliveira R."/>
            <person name="Araujo F."/>
            <person name="Salim A."/>
            <person name="Scholte L."/>
            <person name="Morais D."/>
            <person name="Nancucheo I."/>
            <person name="Johnson D.B."/>
            <person name="Grail B."/>
            <person name="Bittencourt J."/>
            <person name="Valadares R."/>
        </authorList>
    </citation>
    <scope>NUCLEOTIDE SEQUENCE [LARGE SCALE GENOMIC DNA]</scope>
    <source>
        <strain evidence="9 10">Y002</strain>
    </source>
</reference>
<evidence type="ECO:0000313" key="10">
    <source>
        <dbReference type="Proteomes" id="UP000245380"/>
    </source>
</evidence>
<sequence length="311" mass="32339">MRVAVGIDLGGTFIKGAVIDEEGRLLVKEEVPTEAGNGADSILRRIEQLTRRLIVASDVRANEVVGLGIGIPGFIDSSRGVAEEVINIGWRDVPVIAPLRSWLQMPVFMENDANLAALGEAWVGAGRGYRTALCITLGTGVGGGIIIDGKVLQGASHMAGEIGHLVLDPLGAPCNCGHFGCLETVSSATGVVRLARERIEKGEQTQLTLQQLTAADVFAAAERHDLLAQAVVQEAAQTLGRGLAIAANLINPDVIVIGGGMARAGETLFKPVREAFSAYALRRVASATTLVPALLGNDAGVVGAGKLALYP</sequence>
<evidence type="ECO:0000256" key="5">
    <source>
        <dbReference type="ARBA" id="ARBA00022741"/>
    </source>
</evidence>
<comment type="caution">
    <text evidence="9">The sequence shown here is derived from an EMBL/GenBank/DDBJ whole genome shotgun (WGS) entry which is preliminary data.</text>
</comment>
<comment type="similarity">
    <text evidence="1">Belongs to the ROK (NagC/XylR) family.</text>
</comment>
<keyword evidence="10" id="KW-1185">Reference proteome</keyword>
<keyword evidence="5" id="KW-0547">Nucleotide-binding</keyword>
<gene>
    <name evidence="9" type="ORF">BM613_07445</name>
</gene>
<dbReference type="GO" id="GO:0005737">
    <property type="term" value="C:cytoplasm"/>
    <property type="evidence" value="ECO:0007669"/>
    <property type="project" value="InterPro"/>
</dbReference>
<evidence type="ECO:0000256" key="3">
    <source>
        <dbReference type="ARBA" id="ARBA00014701"/>
    </source>
</evidence>
<dbReference type="Proteomes" id="UP000245380">
    <property type="component" value="Unassembled WGS sequence"/>
</dbReference>
<dbReference type="EC" id="2.7.1.2" evidence="2"/>
<evidence type="ECO:0000313" key="9">
    <source>
        <dbReference type="EMBL" id="PWI57622.1"/>
    </source>
</evidence>
<evidence type="ECO:0000256" key="8">
    <source>
        <dbReference type="ARBA" id="ARBA00032386"/>
    </source>
</evidence>
<dbReference type="PANTHER" id="PTHR18964:SF149">
    <property type="entry name" value="BIFUNCTIONAL UDP-N-ACETYLGLUCOSAMINE 2-EPIMERASE_N-ACETYLMANNOSAMINE KINASE"/>
    <property type="match status" value="1"/>
</dbReference>
<dbReference type="GO" id="GO:0005524">
    <property type="term" value="F:ATP binding"/>
    <property type="evidence" value="ECO:0007669"/>
    <property type="project" value="UniProtKB-KW"/>
</dbReference>
<protein>
    <recommendedName>
        <fullName evidence="3">Glucokinase</fullName>
        <ecNumber evidence="2">2.7.1.2</ecNumber>
    </recommendedName>
    <alternativeName>
        <fullName evidence="8">Glucose kinase</fullName>
    </alternativeName>
</protein>
<dbReference type="GO" id="GO:0004340">
    <property type="term" value="F:glucokinase activity"/>
    <property type="evidence" value="ECO:0007669"/>
    <property type="project" value="UniProtKB-EC"/>
</dbReference>
<dbReference type="InterPro" id="IPR043129">
    <property type="entry name" value="ATPase_NBD"/>
</dbReference>
<evidence type="ECO:0000256" key="2">
    <source>
        <dbReference type="ARBA" id="ARBA00012323"/>
    </source>
</evidence>
<dbReference type="EMBL" id="MPDK01000010">
    <property type="protein sequence ID" value="PWI57622.1"/>
    <property type="molecule type" value="Genomic_DNA"/>
</dbReference>
<keyword evidence="4" id="KW-0808">Transferase</keyword>
<dbReference type="InterPro" id="IPR000600">
    <property type="entry name" value="ROK"/>
</dbReference>
<dbReference type="NCBIfam" id="TIGR00744">
    <property type="entry name" value="ROK_glcA_fam"/>
    <property type="match status" value="1"/>
</dbReference>
<dbReference type="PANTHER" id="PTHR18964">
    <property type="entry name" value="ROK (REPRESSOR, ORF, KINASE) FAMILY"/>
    <property type="match status" value="1"/>
</dbReference>
<dbReference type="SUPFAM" id="SSF53067">
    <property type="entry name" value="Actin-like ATPase domain"/>
    <property type="match status" value="1"/>
</dbReference>
<keyword evidence="6" id="KW-0418">Kinase</keyword>
<dbReference type="Pfam" id="PF00480">
    <property type="entry name" value="ROK"/>
    <property type="match status" value="1"/>
</dbReference>
<dbReference type="InterPro" id="IPR049874">
    <property type="entry name" value="ROK_cs"/>
</dbReference>
<evidence type="ECO:0000256" key="6">
    <source>
        <dbReference type="ARBA" id="ARBA00022777"/>
    </source>
</evidence>